<proteinExistence type="predicted"/>
<dbReference type="Proteomes" id="UP000281966">
    <property type="component" value="Segment"/>
</dbReference>
<protein>
    <submittedName>
        <fullName evidence="1">Uncharacterized protein</fullName>
    </submittedName>
</protein>
<sequence>MTWLLLIFVTSYNSAAIESQEFHGESRCQEARKQVILHMSDSGKDVTALCVRK</sequence>
<keyword evidence="2" id="KW-1185">Reference proteome</keyword>
<reference evidence="2" key="1">
    <citation type="submission" date="2017-04" db="EMBL/GenBank/DDBJ databases">
        <authorList>
            <person name="Millard A."/>
            <person name="Redgwell R T."/>
            <person name="Michniewski S."/>
        </authorList>
    </citation>
    <scope>NUCLEOTIDE SEQUENCE [LARGE SCALE GENOMIC DNA]</scope>
</reference>
<gene>
    <name evidence="1" type="ORF">SWAN_00049</name>
</gene>
<accession>A0A1X7QHD9</accession>
<dbReference type="EMBL" id="LT841304">
    <property type="protein sequence ID" value="SMH63934.1"/>
    <property type="molecule type" value="Genomic_DNA"/>
</dbReference>
<evidence type="ECO:0000313" key="2">
    <source>
        <dbReference type="Proteomes" id="UP000281966"/>
    </source>
</evidence>
<evidence type="ECO:0000313" key="1">
    <source>
        <dbReference type="EMBL" id="SMH63934.1"/>
    </source>
</evidence>
<organism evidence="1 2">
    <name type="scientific">Escherichia phage vB_EcoS_swan01</name>
    <dbReference type="NCBI Taxonomy" id="2496549"/>
    <lineage>
        <taxon>Viruses</taxon>
        <taxon>Duplodnaviria</taxon>
        <taxon>Heunggongvirae</taxon>
        <taxon>Uroviricota</taxon>
        <taxon>Caudoviricetes</taxon>
        <taxon>Drexlerviridae</taxon>
        <taxon>Tempevirinae</taxon>
        <taxon>Warwickvirus</taxon>
        <taxon>Warwickvirus ityhuna</taxon>
        <taxon>Warwickvirus swan01</taxon>
    </lineage>
</organism>
<name>A0A1X7QHD9_9CAUD</name>